<organism evidence="1 2">
    <name type="scientific">Pseudomonas phage PHB09</name>
    <dbReference type="NCBI Taxonomy" id="2867265"/>
    <lineage>
        <taxon>Viruses</taxon>
        <taxon>Duplodnaviria</taxon>
        <taxon>Heunggongvirae</taxon>
        <taxon>Uroviricota</taxon>
        <taxon>Caudoviricetes</taxon>
        <taxon>Vandenendeviridae</taxon>
        <taxon>Gorskivirinae</taxon>
        <taxon>Dilongvirus</taxon>
        <taxon>Dilongvirus PHB09</taxon>
    </lineage>
</organism>
<dbReference type="Proteomes" id="UP000827914">
    <property type="component" value="Segment"/>
</dbReference>
<proteinExistence type="predicted"/>
<keyword evidence="2" id="KW-1185">Reference proteome</keyword>
<accession>A0AAE9BNE3</accession>
<evidence type="ECO:0000313" key="1">
    <source>
        <dbReference type="EMBL" id="UAV84653.1"/>
    </source>
</evidence>
<protein>
    <submittedName>
        <fullName evidence="1">Uncharacterized protein</fullName>
    </submittedName>
</protein>
<reference evidence="1" key="1">
    <citation type="submission" date="2021-09" db="EMBL/GenBank/DDBJ databases">
        <authorList>
            <person name="Liu Y."/>
        </authorList>
    </citation>
    <scope>NUCLEOTIDE SEQUENCE</scope>
</reference>
<dbReference type="EMBL" id="OK040171">
    <property type="protein sequence ID" value="UAV84653.1"/>
    <property type="molecule type" value="Genomic_DNA"/>
</dbReference>
<gene>
    <name evidence="1" type="ORF">PHB09_158</name>
</gene>
<evidence type="ECO:0000313" key="2">
    <source>
        <dbReference type="Proteomes" id="UP000827914"/>
    </source>
</evidence>
<name>A0AAE9BNE3_9CAUD</name>
<sequence length="69" mass="8014">MATFTGKQIVIRTKEGEEFRYMGSAYTVRVDNGLRLGTVSVRLDGDTINWWYFSELEFIVEDIYANINI</sequence>